<evidence type="ECO:0000313" key="6">
    <source>
        <dbReference type="Proteomes" id="UP000472268"/>
    </source>
</evidence>
<dbReference type="OMA" id="KWRHWED"/>
<sequence>MVSAGRVQFPDSELGWEPTWASSGDTRELEDGWRWPKKEAPSVVGKDLGSAGVWFPTRTGMTSPRRCPQSLEMKKVRFSLAPQEAGNRAAREPAAKAYSAARKVQRIQAVPARAAVGCDPRSCWAPPKPKEHRTEKLGKPSTGRRRFCVAQDPGSSALFLEGSQCEQYKGLGDEPLDFQSKFAKDSESSTEHYLSLLNEMFETQWLTKSKNRFKQKAMRELRELNNQVKQTKMRQESLMQETKQLYNEKLLVQTENQFFLDYLNNKIEEYRRQPEELWNQYLQKKEELEQRRQELASKYAKQTSVYKEELLQKENIQFNLKQQLQALRDVSLVKEKQERKIQILQKKEALAEIDAKKWKLRIQLAQEKALLEKQLSESDPKQLGKRQRQELERRIKPLQAEARQRTFEFYCAVRGENQQIKKELEQQAQQFQKLHATKNRLINQKQQLQQEQWYVESLARGRKRLQGRHSPGPGQGAPEITVTPLPSTKSSINPKHFPKRH</sequence>
<dbReference type="PANTHER" id="PTHR14845">
    <property type="entry name" value="COILED-COIL DOMAIN-CONTAINING 166"/>
    <property type="match status" value="1"/>
</dbReference>
<reference evidence="5" key="2">
    <citation type="submission" date="2025-08" db="UniProtKB">
        <authorList>
            <consortium name="Ensembl"/>
        </authorList>
    </citation>
    <scope>IDENTIFICATION</scope>
</reference>
<name>A0A673TJQ4_SURSU</name>
<dbReference type="RefSeq" id="XP_029792187.1">
    <property type="nucleotide sequence ID" value="XM_029936327.1"/>
</dbReference>
<evidence type="ECO:0000256" key="3">
    <source>
        <dbReference type="SAM" id="MobiDB-lite"/>
    </source>
</evidence>
<feature type="domain" description="DUF4515" evidence="4">
    <location>
        <begin position="255"/>
        <end position="458"/>
    </location>
</feature>
<reference evidence="5 6" key="1">
    <citation type="submission" date="2019-05" db="EMBL/GenBank/DDBJ databases">
        <title>A Chromosome-scale Meerkat (S. suricatta) Genome Assembly.</title>
        <authorList>
            <person name="Dudchenko O."/>
            <person name="Lieberman Aiden E."/>
            <person name="Tung J."/>
            <person name="Barreiro L.B."/>
            <person name="Clutton-Brock T.H."/>
        </authorList>
    </citation>
    <scope>NUCLEOTIDE SEQUENCE [LARGE SCALE GENOMIC DNA]</scope>
</reference>
<organism evidence="5 6">
    <name type="scientific">Suricata suricatta</name>
    <name type="common">Meerkat</name>
    <dbReference type="NCBI Taxonomy" id="37032"/>
    <lineage>
        <taxon>Eukaryota</taxon>
        <taxon>Metazoa</taxon>
        <taxon>Chordata</taxon>
        <taxon>Craniata</taxon>
        <taxon>Vertebrata</taxon>
        <taxon>Euteleostomi</taxon>
        <taxon>Mammalia</taxon>
        <taxon>Eutheria</taxon>
        <taxon>Laurasiatheria</taxon>
        <taxon>Carnivora</taxon>
        <taxon>Feliformia</taxon>
        <taxon>Herpestidae</taxon>
        <taxon>Suricata</taxon>
    </lineage>
</organism>
<evidence type="ECO:0000259" key="4">
    <source>
        <dbReference type="Pfam" id="PF14988"/>
    </source>
</evidence>
<keyword evidence="1 2" id="KW-0175">Coiled coil</keyword>
<protein>
    <recommendedName>
        <fullName evidence="4">DUF4515 domain-containing protein</fullName>
    </recommendedName>
</protein>
<dbReference type="PANTHER" id="PTHR14845:SF3">
    <property type="entry name" value="COILED-COIL DOMAIN CONTAINING 121, RETROGENE 1"/>
    <property type="match status" value="1"/>
</dbReference>
<dbReference type="Pfam" id="PF14988">
    <property type="entry name" value="DUF4515"/>
    <property type="match status" value="1"/>
</dbReference>
<feature type="coiled-coil region" evidence="2">
    <location>
        <begin position="381"/>
        <end position="451"/>
    </location>
</feature>
<dbReference type="OrthoDB" id="9625750at2759"/>
<evidence type="ECO:0000313" key="5">
    <source>
        <dbReference type="Ensembl" id="ENSSSUP00005009239.1"/>
    </source>
</evidence>
<keyword evidence="6" id="KW-1185">Reference proteome</keyword>
<feature type="coiled-coil region" evidence="2">
    <location>
        <begin position="278"/>
        <end position="354"/>
    </location>
</feature>
<accession>A0A673TJQ4</accession>
<reference evidence="5" key="3">
    <citation type="submission" date="2025-09" db="UniProtKB">
        <authorList>
            <consortium name="Ensembl"/>
        </authorList>
    </citation>
    <scope>IDENTIFICATION</scope>
</reference>
<feature type="compositionally biased region" description="Polar residues" evidence="3">
    <location>
        <begin position="484"/>
        <end position="493"/>
    </location>
</feature>
<gene>
    <name evidence="5" type="primary">CCDC121</name>
</gene>
<dbReference type="AlphaFoldDB" id="A0A673TJQ4"/>
<dbReference type="Proteomes" id="UP000472268">
    <property type="component" value="Chromosome 4"/>
</dbReference>
<dbReference type="Ensembl" id="ENSSSUT00005010619.1">
    <property type="protein sequence ID" value="ENSSSUP00005009239.1"/>
    <property type="gene ID" value="ENSSSUG00005005974.1"/>
</dbReference>
<dbReference type="GeneID" id="115289141"/>
<proteinExistence type="predicted"/>
<feature type="coiled-coil region" evidence="2">
    <location>
        <begin position="214"/>
        <end position="241"/>
    </location>
</feature>
<dbReference type="CTD" id="79635"/>
<evidence type="ECO:0000256" key="1">
    <source>
        <dbReference type="ARBA" id="ARBA00023054"/>
    </source>
</evidence>
<dbReference type="InterPro" id="IPR032777">
    <property type="entry name" value="DUF4515"/>
</dbReference>
<feature type="region of interest" description="Disordered" evidence="3">
    <location>
        <begin position="462"/>
        <end position="501"/>
    </location>
</feature>
<evidence type="ECO:0000256" key="2">
    <source>
        <dbReference type="SAM" id="Coils"/>
    </source>
</evidence>